<dbReference type="AlphaFoldDB" id="A0A0A9E8G2"/>
<accession>A0A0A9E8G2</accession>
<protein>
    <submittedName>
        <fullName evidence="1">Uncharacterized protein</fullName>
    </submittedName>
</protein>
<organism evidence="1">
    <name type="scientific">Arundo donax</name>
    <name type="common">Giant reed</name>
    <name type="synonym">Donax arundinaceus</name>
    <dbReference type="NCBI Taxonomy" id="35708"/>
    <lineage>
        <taxon>Eukaryota</taxon>
        <taxon>Viridiplantae</taxon>
        <taxon>Streptophyta</taxon>
        <taxon>Embryophyta</taxon>
        <taxon>Tracheophyta</taxon>
        <taxon>Spermatophyta</taxon>
        <taxon>Magnoliopsida</taxon>
        <taxon>Liliopsida</taxon>
        <taxon>Poales</taxon>
        <taxon>Poaceae</taxon>
        <taxon>PACMAD clade</taxon>
        <taxon>Arundinoideae</taxon>
        <taxon>Arundineae</taxon>
        <taxon>Arundo</taxon>
    </lineage>
</organism>
<dbReference type="EMBL" id="GBRH01205623">
    <property type="protein sequence ID" value="JAD92272.1"/>
    <property type="molecule type" value="Transcribed_RNA"/>
</dbReference>
<name>A0A0A9E8G2_ARUDO</name>
<reference evidence="1" key="2">
    <citation type="journal article" date="2015" name="Data Brief">
        <title>Shoot transcriptome of the giant reed, Arundo donax.</title>
        <authorList>
            <person name="Barrero R.A."/>
            <person name="Guerrero F.D."/>
            <person name="Moolhuijzen P."/>
            <person name="Goolsby J.A."/>
            <person name="Tidwell J."/>
            <person name="Bellgard S.E."/>
            <person name="Bellgard M.I."/>
        </authorList>
    </citation>
    <scope>NUCLEOTIDE SEQUENCE</scope>
    <source>
        <tissue evidence="1">Shoot tissue taken approximately 20 cm above the soil surface</tissue>
    </source>
</reference>
<sequence length="95" mass="10431">MHSSSDRRASNSSIFFHFFFSESSASFHSAHSLYKRCTSEVSVLKLAFSPATSLSLAQTSNSKCLLLVTLCEVFPVGSFLLPAISTVPCRRCKSF</sequence>
<evidence type="ECO:0000313" key="1">
    <source>
        <dbReference type="EMBL" id="JAD92272.1"/>
    </source>
</evidence>
<proteinExistence type="predicted"/>
<reference evidence="1" key="1">
    <citation type="submission" date="2014-09" db="EMBL/GenBank/DDBJ databases">
        <authorList>
            <person name="Magalhaes I.L.F."/>
            <person name="Oliveira U."/>
            <person name="Santos F.R."/>
            <person name="Vidigal T.H.D.A."/>
            <person name="Brescovit A.D."/>
            <person name="Santos A.J."/>
        </authorList>
    </citation>
    <scope>NUCLEOTIDE SEQUENCE</scope>
    <source>
        <tissue evidence="1">Shoot tissue taken approximately 20 cm above the soil surface</tissue>
    </source>
</reference>